<evidence type="ECO:0000256" key="1">
    <source>
        <dbReference type="ARBA" id="ARBA00004251"/>
    </source>
</evidence>
<keyword evidence="15" id="KW-1133">Transmembrane helix</keyword>
<dbReference type="InterPro" id="IPR003609">
    <property type="entry name" value="Pan_app"/>
</dbReference>
<evidence type="ECO:0000256" key="6">
    <source>
        <dbReference type="ARBA" id="ARBA00022741"/>
    </source>
</evidence>
<dbReference type="InterPro" id="IPR008271">
    <property type="entry name" value="Ser/Thr_kinase_AS"/>
</dbReference>
<dbReference type="EMBL" id="JARBHA010000010">
    <property type="protein sequence ID" value="KAJ9690187.1"/>
    <property type="molecule type" value="Genomic_DNA"/>
</dbReference>
<evidence type="ECO:0000256" key="7">
    <source>
        <dbReference type="ARBA" id="ARBA00022777"/>
    </source>
</evidence>
<evidence type="ECO:0000256" key="3">
    <source>
        <dbReference type="ARBA" id="ARBA00022527"/>
    </source>
</evidence>
<keyword evidence="9" id="KW-1015">Disulfide bond</keyword>
<dbReference type="SMART" id="SM00108">
    <property type="entry name" value="B_lectin"/>
    <property type="match status" value="1"/>
</dbReference>
<comment type="caution">
    <text evidence="20">The sequence shown here is derived from an EMBL/GenBank/DDBJ whole genome shotgun (WGS) entry which is preliminary data.</text>
</comment>
<evidence type="ECO:0000313" key="20">
    <source>
        <dbReference type="EMBL" id="KAJ9690187.1"/>
    </source>
</evidence>
<dbReference type="Gene3D" id="1.10.510.10">
    <property type="entry name" value="Transferase(Phosphotransferase) domain 1"/>
    <property type="match status" value="1"/>
</dbReference>
<sequence length="835" mass="93771">MKSHMHPVKMFLQYLLLFLMLPLCSSTDTITPNQPFRDGDLLVSKQSRFAFGFFSPGNSTLRYIGVWYNTIREQTVVWVLNRDHPINDNSGVLSINTFGNLLLHRGNTHVWSTNVSISSVNATVAQFLDTGNLVLIQIDDKRVVWQSFDHPTDTMLPHMKLGLDRRTGLNRFLTSWKSPEDPGTGEYSFKLDVSGSPQLFLSMGSQWIWRTGPWNGLGFVGVPEMLTTFIFDIRFWNTGDEVSMEFTLVNSSTFSSIKLGSDGLYQRYTLDERNHQLVAIWSAARDPCDNYGRCGPNSNCDVYTGAGFECTCLAGFEPKSQRDWSLRDGSGGCVRIQGTNTCRSGEGFIKIAGVKPPDASTARVNESLNLEGCKKECLNDCNCRAHTSANVSAGASGCLSWYGDLMDIRTLAQGGQDLFVRVDAIILAENERKKTFFHKKRMIVILVVGVVFLMIPTICSSWLIVKKRKGKGRQCKMLFNMSSKATRLKHYSKAKEIDENGENPELQFFDLSIVVAATNNFSFTNKLGRGGFGTVYKGLLSNGQEIAVKRLSRDSGQGVEEFKNEVTLIAKLQHKNLVKLLGCCIEEKEKMLIYEYLPNKSLDYFIFDETKRSILTWKKRFEIIIGIARGILYLHQDSRLRIIHRDLKASNILLDIDMIPKISDFGMARLFGKNQIEGSTKRVVGTYGYMSPEYAMEGLFSIKSDVYSFGVLLLEIITGRRNTAYYCDSPSFNLVGYVWSLWREGKALDIVDPSLEKSNHANEVLRCIQIGLLCVQESAIDRPTMLTIIFMLGNNSTLPLPNQPAFVMKTCHNGANSFSVVVNSVNDVTISMDAR</sequence>
<evidence type="ECO:0000313" key="21">
    <source>
        <dbReference type="Proteomes" id="UP001168098"/>
    </source>
</evidence>
<dbReference type="SUPFAM" id="SSF51110">
    <property type="entry name" value="alpha-D-mannose-specific plant lectins"/>
    <property type="match status" value="1"/>
</dbReference>
<dbReference type="Pfam" id="PF00954">
    <property type="entry name" value="S_locus_glycop"/>
    <property type="match status" value="1"/>
</dbReference>
<organism evidence="20 21">
    <name type="scientific">Vitis rotundifolia</name>
    <name type="common">Muscadine grape</name>
    <dbReference type="NCBI Taxonomy" id="103349"/>
    <lineage>
        <taxon>Eukaryota</taxon>
        <taxon>Viridiplantae</taxon>
        <taxon>Streptophyta</taxon>
        <taxon>Embryophyta</taxon>
        <taxon>Tracheophyta</taxon>
        <taxon>Spermatophyta</taxon>
        <taxon>Magnoliopsida</taxon>
        <taxon>eudicotyledons</taxon>
        <taxon>Gunneridae</taxon>
        <taxon>Pentapetalae</taxon>
        <taxon>rosids</taxon>
        <taxon>Vitales</taxon>
        <taxon>Vitaceae</taxon>
        <taxon>Viteae</taxon>
        <taxon>Vitis</taxon>
    </lineage>
</organism>
<evidence type="ECO:0000256" key="16">
    <source>
        <dbReference type="SAM" id="SignalP"/>
    </source>
</evidence>
<feature type="domain" description="Bulb-type lectin" evidence="18">
    <location>
        <begin position="27"/>
        <end position="148"/>
    </location>
</feature>
<protein>
    <recommendedName>
        <fullName evidence="13">Receptor-like serine/threonine-protein kinase</fullName>
        <ecNumber evidence="13">2.7.11.1</ecNumber>
    </recommendedName>
</protein>
<comment type="catalytic activity">
    <reaction evidence="12 13">
        <text>L-seryl-[protein] + ATP = O-phospho-L-seryl-[protein] + ADP + H(+)</text>
        <dbReference type="Rhea" id="RHEA:17989"/>
        <dbReference type="Rhea" id="RHEA-COMP:9863"/>
        <dbReference type="Rhea" id="RHEA-COMP:11604"/>
        <dbReference type="ChEBI" id="CHEBI:15378"/>
        <dbReference type="ChEBI" id="CHEBI:29999"/>
        <dbReference type="ChEBI" id="CHEBI:30616"/>
        <dbReference type="ChEBI" id="CHEBI:83421"/>
        <dbReference type="ChEBI" id="CHEBI:456216"/>
        <dbReference type="EC" id="2.7.11.1"/>
    </reaction>
</comment>
<dbReference type="Proteomes" id="UP001168098">
    <property type="component" value="Unassembled WGS sequence"/>
</dbReference>
<proteinExistence type="inferred from homology"/>
<dbReference type="Gene3D" id="2.90.10.10">
    <property type="entry name" value="Bulb-type lectin domain"/>
    <property type="match status" value="1"/>
</dbReference>
<dbReference type="SMART" id="SM00473">
    <property type="entry name" value="PAN_AP"/>
    <property type="match status" value="1"/>
</dbReference>
<keyword evidence="4 13" id="KW-0808">Transferase</keyword>
<dbReference type="PROSITE" id="PS50927">
    <property type="entry name" value="BULB_LECTIN"/>
    <property type="match status" value="1"/>
</dbReference>
<comment type="catalytic activity">
    <reaction evidence="11 13">
        <text>L-threonyl-[protein] + ATP = O-phospho-L-threonyl-[protein] + ADP + H(+)</text>
        <dbReference type="Rhea" id="RHEA:46608"/>
        <dbReference type="Rhea" id="RHEA-COMP:11060"/>
        <dbReference type="Rhea" id="RHEA-COMP:11605"/>
        <dbReference type="ChEBI" id="CHEBI:15378"/>
        <dbReference type="ChEBI" id="CHEBI:30013"/>
        <dbReference type="ChEBI" id="CHEBI:30616"/>
        <dbReference type="ChEBI" id="CHEBI:61977"/>
        <dbReference type="ChEBI" id="CHEBI:456216"/>
        <dbReference type="EC" id="2.7.11.1"/>
    </reaction>
</comment>
<reference evidence="20 21" key="1">
    <citation type="journal article" date="2023" name="BMC Biotechnol.">
        <title>Vitis rotundifolia cv Carlos genome sequencing.</title>
        <authorList>
            <person name="Huff M."/>
            <person name="Hulse-Kemp A."/>
            <person name="Scheffler B."/>
            <person name="Youngblood R."/>
            <person name="Simpson S."/>
            <person name="Babiker E."/>
            <person name="Staton M."/>
        </authorList>
    </citation>
    <scope>NUCLEOTIDE SEQUENCE [LARGE SCALE GENOMIC DNA]</scope>
    <source>
        <tissue evidence="20">Leaf</tissue>
    </source>
</reference>
<keyword evidence="15" id="KW-0472">Membrane</keyword>
<dbReference type="CDD" id="cd14066">
    <property type="entry name" value="STKc_IRAK"/>
    <property type="match status" value="1"/>
</dbReference>
<feature type="signal peptide" evidence="16">
    <location>
        <begin position="1"/>
        <end position="26"/>
    </location>
</feature>
<dbReference type="AlphaFoldDB" id="A0AA39DQ64"/>
<dbReference type="SUPFAM" id="SSF56112">
    <property type="entry name" value="Protein kinase-like (PK-like)"/>
    <property type="match status" value="1"/>
</dbReference>
<dbReference type="FunFam" id="2.90.10.10:FF:000029">
    <property type="entry name" value="G-type lectin S-receptor-like serine/threonine-protein kinase"/>
    <property type="match status" value="1"/>
</dbReference>
<evidence type="ECO:0000256" key="14">
    <source>
        <dbReference type="PROSITE-ProRule" id="PRU10141"/>
    </source>
</evidence>
<dbReference type="GO" id="GO:0005886">
    <property type="term" value="C:plasma membrane"/>
    <property type="evidence" value="ECO:0007669"/>
    <property type="project" value="UniProtKB-SubCell"/>
</dbReference>
<evidence type="ECO:0000259" key="19">
    <source>
        <dbReference type="PROSITE" id="PS50948"/>
    </source>
</evidence>
<dbReference type="EC" id="2.7.11.1" evidence="13"/>
<keyword evidence="6 13" id="KW-0547">Nucleotide-binding</keyword>
<dbReference type="Pfam" id="PF01453">
    <property type="entry name" value="B_lectin"/>
    <property type="match status" value="1"/>
</dbReference>
<keyword evidence="7 13" id="KW-0418">Kinase</keyword>
<dbReference type="PROSITE" id="PS50011">
    <property type="entry name" value="PROTEIN_KINASE_DOM"/>
    <property type="match status" value="1"/>
</dbReference>
<evidence type="ECO:0000259" key="18">
    <source>
        <dbReference type="PROSITE" id="PS50927"/>
    </source>
</evidence>
<dbReference type="FunFam" id="1.10.510.10:FF:000467">
    <property type="entry name" value="Liguleless narrow1"/>
    <property type="match status" value="1"/>
</dbReference>
<comment type="subcellular location">
    <subcellularLocation>
        <location evidence="1">Cell membrane</location>
        <topology evidence="1">Single-pass type I membrane protein</topology>
    </subcellularLocation>
</comment>
<evidence type="ECO:0000256" key="10">
    <source>
        <dbReference type="ARBA" id="ARBA00023180"/>
    </source>
</evidence>
<dbReference type="PANTHER" id="PTHR27002">
    <property type="entry name" value="RECEPTOR-LIKE SERINE/THREONINE-PROTEIN KINASE SD1-8"/>
    <property type="match status" value="1"/>
</dbReference>
<keyword evidence="10" id="KW-0325">Glycoprotein</keyword>
<evidence type="ECO:0000256" key="15">
    <source>
        <dbReference type="SAM" id="Phobius"/>
    </source>
</evidence>
<dbReference type="SMART" id="SM00220">
    <property type="entry name" value="S_TKc"/>
    <property type="match status" value="1"/>
</dbReference>
<dbReference type="InterPro" id="IPR001245">
    <property type="entry name" value="Ser-Thr/Tyr_kinase_cat_dom"/>
</dbReference>
<evidence type="ECO:0000256" key="8">
    <source>
        <dbReference type="ARBA" id="ARBA00022840"/>
    </source>
</evidence>
<keyword evidence="3 13" id="KW-0723">Serine/threonine-protein kinase</keyword>
<dbReference type="InterPro" id="IPR024171">
    <property type="entry name" value="SRK-like_kinase"/>
</dbReference>
<dbReference type="PROSITE" id="PS00108">
    <property type="entry name" value="PROTEIN_KINASE_ST"/>
    <property type="match status" value="1"/>
</dbReference>
<dbReference type="InterPro" id="IPR001480">
    <property type="entry name" value="Bulb-type_lectin_dom"/>
</dbReference>
<feature type="domain" description="Protein kinase" evidence="17">
    <location>
        <begin position="521"/>
        <end position="798"/>
    </location>
</feature>
<dbReference type="Pfam" id="PF08276">
    <property type="entry name" value="PAN_2"/>
    <property type="match status" value="1"/>
</dbReference>
<dbReference type="CDD" id="cd00028">
    <property type="entry name" value="B_lectin"/>
    <property type="match status" value="1"/>
</dbReference>
<dbReference type="GO" id="GO:0004674">
    <property type="term" value="F:protein serine/threonine kinase activity"/>
    <property type="evidence" value="ECO:0007669"/>
    <property type="project" value="UniProtKB-KW"/>
</dbReference>
<dbReference type="InterPro" id="IPR011009">
    <property type="entry name" value="Kinase-like_dom_sf"/>
</dbReference>
<dbReference type="PIRSF" id="PIRSF000641">
    <property type="entry name" value="SRK"/>
    <property type="match status" value="1"/>
</dbReference>
<dbReference type="PANTHER" id="PTHR27002:SF1095">
    <property type="entry name" value="G-TYPE LECTIN S-RECEPTOR-LIKE SERINE_THREONINE-PROTEIN KINASE RKS1"/>
    <property type="match status" value="1"/>
</dbReference>
<dbReference type="InterPro" id="IPR000719">
    <property type="entry name" value="Prot_kinase_dom"/>
</dbReference>
<feature type="binding site" evidence="14">
    <location>
        <position position="549"/>
    </location>
    <ligand>
        <name>ATP</name>
        <dbReference type="ChEBI" id="CHEBI:30616"/>
    </ligand>
</feature>
<accession>A0AA39DQ64</accession>
<dbReference type="CDD" id="cd00053">
    <property type="entry name" value="EGF"/>
    <property type="match status" value="1"/>
</dbReference>
<feature type="chain" id="PRO_5041371558" description="Receptor-like serine/threonine-protein kinase" evidence="16">
    <location>
        <begin position="27"/>
        <end position="835"/>
    </location>
</feature>
<dbReference type="InterPro" id="IPR017441">
    <property type="entry name" value="Protein_kinase_ATP_BS"/>
</dbReference>
<gene>
    <name evidence="20" type="ORF">PVL29_012711</name>
</gene>
<keyword evidence="15" id="KW-0812">Transmembrane</keyword>
<dbReference type="CDD" id="cd01098">
    <property type="entry name" value="PAN_AP_plant"/>
    <property type="match status" value="1"/>
</dbReference>
<feature type="domain" description="Apple" evidence="19">
    <location>
        <begin position="342"/>
        <end position="423"/>
    </location>
</feature>
<evidence type="ECO:0000256" key="11">
    <source>
        <dbReference type="ARBA" id="ARBA00047899"/>
    </source>
</evidence>
<evidence type="ECO:0000259" key="17">
    <source>
        <dbReference type="PROSITE" id="PS50011"/>
    </source>
</evidence>
<evidence type="ECO:0000256" key="4">
    <source>
        <dbReference type="ARBA" id="ARBA00022679"/>
    </source>
</evidence>
<evidence type="ECO:0000256" key="5">
    <source>
        <dbReference type="ARBA" id="ARBA00022729"/>
    </source>
</evidence>
<keyword evidence="21" id="KW-1185">Reference proteome</keyword>
<feature type="transmembrane region" description="Helical" evidence="15">
    <location>
        <begin position="442"/>
        <end position="465"/>
    </location>
</feature>
<dbReference type="InterPro" id="IPR000858">
    <property type="entry name" value="S_locus_glycoprot_dom"/>
</dbReference>
<comment type="similarity">
    <text evidence="13">Belongs to the protein kinase superfamily. Ser/Thr protein kinase family.</text>
</comment>
<dbReference type="PROSITE" id="PS00107">
    <property type="entry name" value="PROTEIN_KINASE_ATP"/>
    <property type="match status" value="1"/>
</dbReference>
<dbReference type="PROSITE" id="PS50948">
    <property type="entry name" value="PAN"/>
    <property type="match status" value="1"/>
</dbReference>
<keyword evidence="2" id="KW-1003">Cell membrane</keyword>
<dbReference type="GO" id="GO:0005524">
    <property type="term" value="F:ATP binding"/>
    <property type="evidence" value="ECO:0007669"/>
    <property type="project" value="UniProtKB-UniRule"/>
</dbReference>
<dbReference type="GO" id="GO:0048544">
    <property type="term" value="P:recognition of pollen"/>
    <property type="evidence" value="ECO:0007669"/>
    <property type="project" value="InterPro"/>
</dbReference>
<keyword evidence="5 16" id="KW-0732">Signal</keyword>
<dbReference type="FunFam" id="3.30.200.20:FF:000195">
    <property type="entry name" value="G-type lectin S-receptor-like serine/threonine-protein kinase"/>
    <property type="match status" value="1"/>
</dbReference>
<evidence type="ECO:0000256" key="13">
    <source>
        <dbReference type="PIRNR" id="PIRNR000641"/>
    </source>
</evidence>
<evidence type="ECO:0000256" key="12">
    <source>
        <dbReference type="ARBA" id="ARBA00048679"/>
    </source>
</evidence>
<dbReference type="Gene3D" id="3.30.200.20">
    <property type="entry name" value="Phosphorylase Kinase, domain 1"/>
    <property type="match status" value="1"/>
</dbReference>
<evidence type="ECO:0000256" key="9">
    <source>
        <dbReference type="ARBA" id="ARBA00023157"/>
    </source>
</evidence>
<dbReference type="InterPro" id="IPR036426">
    <property type="entry name" value="Bulb-type_lectin_dom_sf"/>
</dbReference>
<name>A0AA39DQ64_VITRO</name>
<keyword evidence="8 13" id="KW-0067">ATP-binding</keyword>
<evidence type="ECO:0000256" key="2">
    <source>
        <dbReference type="ARBA" id="ARBA00022475"/>
    </source>
</evidence>
<dbReference type="Pfam" id="PF07714">
    <property type="entry name" value="PK_Tyr_Ser-Thr"/>
    <property type="match status" value="1"/>
</dbReference>